<name>A0ABW3NG83_9BACI</name>
<organism evidence="1 2">
    <name type="scientific">Oceanobacillus locisalsi</name>
    <dbReference type="NCBI Taxonomy" id="546107"/>
    <lineage>
        <taxon>Bacteria</taxon>
        <taxon>Bacillati</taxon>
        <taxon>Bacillota</taxon>
        <taxon>Bacilli</taxon>
        <taxon>Bacillales</taxon>
        <taxon>Bacillaceae</taxon>
        <taxon>Oceanobacillus</taxon>
    </lineage>
</organism>
<accession>A0ABW3NG83</accession>
<gene>
    <name evidence="1" type="ORF">ACFQ19_11760</name>
</gene>
<evidence type="ECO:0000313" key="1">
    <source>
        <dbReference type="EMBL" id="MFD1066702.1"/>
    </source>
</evidence>
<reference evidence="2" key="1">
    <citation type="journal article" date="2019" name="Int. J. Syst. Evol. Microbiol.">
        <title>The Global Catalogue of Microorganisms (GCM) 10K type strain sequencing project: providing services to taxonomists for standard genome sequencing and annotation.</title>
        <authorList>
            <consortium name="The Broad Institute Genomics Platform"/>
            <consortium name="The Broad Institute Genome Sequencing Center for Infectious Disease"/>
            <person name="Wu L."/>
            <person name="Ma J."/>
        </authorList>
    </citation>
    <scope>NUCLEOTIDE SEQUENCE [LARGE SCALE GENOMIC DNA]</scope>
    <source>
        <strain evidence="2">CCUG 56608</strain>
    </source>
</reference>
<keyword evidence="2" id="KW-1185">Reference proteome</keyword>
<protein>
    <submittedName>
        <fullName evidence="1">Uncharacterized protein</fullName>
    </submittedName>
</protein>
<proteinExistence type="predicted"/>
<sequence>MPELESTNRNTVMYEDGTLEMKEANFKYAVSECPFTIGTDEAEVQMIKKGMTLLDFNK</sequence>
<dbReference type="Proteomes" id="UP001597041">
    <property type="component" value="Unassembled WGS sequence"/>
</dbReference>
<evidence type="ECO:0000313" key="2">
    <source>
        <dbReference type="Proteomes" id="UP001597041"/>
    </source>
</evidence>
<dbReference type="EMBL" id="JBHTKK010000013">
    <property type="protein sequence ID" value="MFD1066702.1"/>
    <property type="molecule type" value="Genomic_DNA"/>
</dbReference>
<dbReference type="RefSeq" id="WP_379592279.1">
    <property type="nucleotide sequence ID" value="NZ_JBHTKK010000013.1"/>
</dbReference>
<comment type="caution">
    <text evidence="1">The sequence shown here is derived from an EMBL/GenBank/DDBJ whole genome shotgun (WGS) entry which is preliminary data.</text>
</comment>